<evidence type="ECO:0000256" key="6">
    <source>
        <dbReference type="ARBA" id="ARBA00023136"/>
    </source>
</evidence>
<dbReference type="Pfam" id="PF04670">
    <property type="entry name" value="Gtr1_RagA"/>
    <property type="match status" value="1"/>
</dbReference>
<reference evidence="12 13" key="1">
    <citation type="submission" date="2017-11" db="EMBL/GenBank/DDBJ databases">
        <title>De novo assembly and phasing of dikaryotic genomes from two isolates of Puccinia coronata f. sp. avenae, the causal agent of oat crown rust.</title>
        <authorList>
            <person name="Miller M.E."/>
            <person name="Zhang Y."/>
            <person name="Omidvar V."/>
            <person name="Sperschneider J."/>
            <person name="Schwessinger B."/>
            <person name="Raley C."/>
            <person name="Palmer J.M."/>
            <person name="Garnica D."/>
            <person name="Upadhyaya N."/>
            <person name="Rathjen J."/>
            <person name="Taylor J.M."/>
            <person name="Park R.F."/>
            <person name="Dodds P.N."/>
            <person name="Hirsch C.D."/>
            <person name="Kianian S.F."/>
            <person name="Figueroa M."/>
        </authorList>
    </citation>
    <scope>NUCLEOTIDE SEQUENCE [LARGE SCALE GENOMIC DNA]</scope>
    <source>
        <strain evidence="11">12NC29</strain>
        <strain evidence="9">12SD80</strain>
    </source>
</reference>
<proteinExistence type="inferred from homology"/>
<dbReference type="FunFam" id="3.40.50.300:FF:002877">
    <property type="entry name" value="Uncharacterized protein"/>
    <property type="match status" value="1"/>
</dbReference>
<evidence type="ECO:0000313" key="13">
    <source>
        <dbReference type="Proteomes" id="UP000235392"/>
    </source>
</evidence>
<evidence type="ECO:0000256" key="2">
    <source>
        <dbReference type="ARBA" id="ARBA00007756"/>
    </source>
</evidence>
<keyword evidence="6" id="KW-0472">Membrane</keyword>
<dbReference type="GO" id="GO:1904263">
    <property type="term" value="P:positive regulation of TORC1 signaling"/>
    <property type="evidence" value="ECO:0007669"/>
    <property type="project" value="TreeGrafter"/>
</dbReference>
<dbReference type="EMBL" id="PGCJ01000019">
    <property type="protein sequence ID" value="PLW56594.1"/>
    <property type="molecule type" value="Genomic_DNA"/>
</dbReference>
<dbReference type="GO" id="GO:0003924">
    <property type="term" value="F:GTPase activity"/>
    <property type="evidence" value="ECO:0007669"/>
    <property type="project" value="TreeGrafter"/>
</dbReference>
<dbReference type="PANTHER" id="PTHR11259">
    <property type="entry name" value="RAS-RELATED GTP BINDING RAG/GTR YEAST"/>
    <property type="match status" value="1"/>
</dbReference>
<comment type="similarity">
    <text evidence="2">Belongs to the GTR/RAG GTP-binding protein family.</text>
</comment>
<evidence type="ECO:0000256" key="5">
    <source>
        <dbReference type="ARBA" id="ARBA00023134"/>
    </source>
</evidence>
<dbReference type="InterPro" id="IPR006762">
    <property type="entry name" value="Gtr1_RagA"/>
</dbReference>
<dbReference type="GO" id="GO:0000329">
    <property type="term" value="C:fungal-type vacuole membrane"/>
    <property type="evidence" value="ECO:0007669"/>
    <property type="project" value="TreeGrafter"/>
</dbReference>
<dbReference type="Gene3D" id="3.40.50.300">
    <property type="entry name" value="P-loop containing nucleotide triphosphate hydrolases"/>
    <property type="match status" value="1"/>
</dbReference>
<evidence type="ECO:0000256" key="1">
    <source>
        <dbReference type="ARBA" id="ARBA00004308"/>
    </source>
</evidence>
<evidence type="ECO:0008006" key="14">
    <source>
        <dbReference type="Google" id="ProtNLM"/>
    </source>
</evidence>
<dbReference type="InterPro" id="IPR027417">
    <property type="entry name" value="P-loop_NTPase"/>
</dbReference>
<feature type="region of interest" description="Disordered" evidence="8">
    <location>
        <begin position="382"/>
        <end position="425"/>
    </location>
</feature>
<dbReference type="Gene3D" id="3.30.450.190">
    <property type="match status" value="1"/>
</dbReference>
<name>A0A2N5RXV0_9BASI</name>
<keyword evidence="3" id="KW-0547">Nucleotide-binding</keyword>
<keyword evidence="12" id="KW-1185">Reference proteome</keyword>
<dbReference type="Proteomes" id="UP000235388">
    <property type="component" value="Unassembled WGS sequence"/>
</dbReference>
<protein>
    <recommendedName>
        <fullName evidence="14">GTP-binding protein</fullName>
    </recommendedName>
</protein>
<dbReference type="PANTHER" id="PTHR11259:SF2">
    <property type="entry name" value="GH16429P"/>
    <property type="match status" value="1"/>
</dbReference>
<dbReference type="CDD" id="cd11385">
    <property type="entry name" value="RagC_like"/>
    <property type="match status" value="1"/>
</dbReference>
<evidence type="ECO:0000256" key="7">
    <source>
        <dbReference type="ARBA" id="ARBA00049117"/>
    </source>
</evidence>
<comment type="caution">
    <text evidence="9">The sequence shown here is derived from an EMBL/GenBank/DDBJ whole genome shotgun (WGS) entry which is preliminary data.</text>
</comment>
<evidence type="ECO:0000313" key="12">
    <source>
        <dbReference type="Proteomes" id="UP000235388"/>
    </source>
</evidence>
<evidence type="ECO:0000313" key="10">
    <source>
        <dbReference type="EMBL" id="PLW51748.1"/>
    </source>
</evidence>
<evidence type="ECO:0000313" key="9">
    <source>
        <dbReference type="EMBL" id="PLW05817.1"/>
    </source>
</evidence>
<keyword evidence="4" id="KW-0378">Hydrolase</keyword>
<accession>A0A2N5RXV0</accession>
<dbReference type="STRING" id="200324.A0A2N5RXV0"/>
<feature type="compositionally biased region" description="Basic and acidic residues" evidence="8">
    <location>
        <begin position="37"/>
        <end position="46"/>
    </location>
</feature>
<dbReference type="GO" id="GO:0005634">
    <property type="term" value="C:nucleus"/>
    <property type="evidence" value="ECO:0007669"/>
    <property type="project" value="TreeGrafter"/>
</dbReference>
<dbReference type="GO" id="GO:0012505">
    <property type="term" value="C:endomembrane system"/>
    <property type="evidence" value="ECO:0007669"/>
    <property type="project" value="UniProtKB-SubCell"/>
</dbReference>
<dbReference type="GO" id="GO:1990131">
    <property type="term" value="C:Gtr1-Gtr2 GTPase complex"/>
    <property type="evidence" value="ECO:0007669"/>
    <property type="project" value="TreeGrafter"/>
</dbReference>
<dbReference type="InterPro" id="IPR039400">
    <property type="entry name" value="RagC/D"/>
</dbReference>
<dbReference type="AlphaFoldDB" id="A0A2N5RXV0"/>
<evidence type="ECO:0000313" key="11">
    <source>
        <dbReference type="EMBL" id="PLW56594.1"/>
    </source>
</evidence>
<comment type="subcellular location">
    <subcellularLocation>
        <location evidence="1">Endomembrane system</location>
    </subcellularLocation>
</comment>
<feature type="compositionally biased region" description="Polar residues" evidence="8">
    <location>
        <begin position="70"/>
        <end position="80"/>
    </location>
</feature>
<dbReference type="GO" id="GO:0005525">
    <property type="term" value="F:GTP binding"/>
    <property type="evidence" value="ECO:0007669"/>
    <property type="project" value="UniProtKB-KW"/>
</dbReference>
<dbReference type="EMBL" id="PGCI01000004">
    <property type="protein sequence ID" value="PLW51748.1"/>
    <property type="molecule type" value="Genomic_DNA"/>
</dbReference>
<organism evidence="9 13">
    <name type="scientific">Puccinia coronata f. sp. avenae</name>
    <dbReference type="NCBI Taxonomy" id="200324"/>
    <lineage>
        <taxon>Eukaryota</taxon>
        <taxon>Fungi</taxon>
        <taxon>Dikarya</taxon>
        <taxon>Basidiomycota</taxon>
        <taxon>Pucciniomycotina</taxon>
        <taxon>Pucciniomycetes</taxon>
        <taxon>Pucciniales</taxon>
        <taxon>Pucciniaceae</taxon>
        <taxon>Puccinia</taxon>
    </lineage>
</organism>
<dbReference type="EMBL" id="PGCI01001289">
    <property type="protein sequence ID" value="PLW05817.1"/>
    <property type="molecule type" value="Genomic_DNA"/>
</dbReference>
<gene>
    <name evidence="11" type="ORF">PCANC_01480</name>
    <name evidence="10" type="ORF">PCASD_00506</name>
    <name evidence="9" type="ORF">PCASD_24784</name>
</gene>
<feature type="region of interest" description="Disordered" evidence="8">
    <location>
        <begin position="1"/>
        <end position="109"/>
    </location>
</feature>
<dbReference type="Proteomes" id="UP000235392">
    <property type="component" value="Unassembled WGS sequence"/>
</dbReference>
<feature type="compositionally biased region" description="Basic and acidic residues" evidence="8">
    <location>
        <begin position="7"/>
        <end position="16"/>
    </location>
</feature>
<sequence length="515" mass="57098">MIGMQEDGERNLRQADKTNVASGSPGMTEVGPGSSRGSRDIPREAGDWSEEAAGGNGPGVGKREHPMKRTTATATTNGEHSLSRRKKETQGLTTALAPPAVEGSRPDRPKLLFMGPRSGGKSSIREVVFHKLQPDQTLHLETTRRITQDDIKSFIDFEIWDLPGPLDSDVLTMPFAHVGAVIFVIDAQSSYLSTIPQLASTVIQAYQTNPTLHFEIFMHKIDAVTPDYRSEIIEQVKDRLTDELSDRELSIYGVPTIAIELSHRITYKLTTVFDYSIYDALSRVIMKIVPQQAALEHLMNLLAQQSGVENCILFDTWTKLYIATDSSPTEKPLLEMCTEFMDIFTDLSELYGVPQQISPVTRPTSMTNGLGKSLPTVPTRQVVDSSYNKRSISRGRASELSPATRSSSVAVEPGQQKPRKTAGKRMITCQVKVDTSFGGPRGGSMPSMQATEQPGRVISYYEINQYLTLVCITHEEIMRTQGTLIEYNVSRVRESIEKIFQITNGASSKHRRRVS</sequence>
<dbReference type="SUPFAM" id="SSF52540">
    <property type="entry name" value="P-loop containing nucleoside triphosphate hydrolases"/>
    <property type="match status" value="1"/>
</dbReference>
<evidence type="ECO:0000256" key="4">
    <source>
        <dbReference type="ARBA" id="ARBA00022801"/>
    </source>
</evidence>
<keyword evidence="5" id="KW-0342">GTP-binding</keyword>
<dbReference type="GO" id="GO:0010507">
    <property type="term" value="P:negative regulation of autophagy"/>
    <property type="evidence" value="ECO:0007669"/>
    <property type="project" value="TreeGrafter"/>
</dbReference>
<comment type="catalytic activity">
    <reaction evidence="7">
        <text>GTP + H2O = GDP + phosphate + H(+)</text>
        <dbReference type="Rhea" id="RHEA:19669"/>
        <dbReference type="ChEBI" id="CHEBI:15377"/>
        <dbReference type="ChEBI" id="CHEBI:15378"/>
        <dbReference type="ChEBI" id="CHEBI:37565"/>
        <dbReference type="ChEBI" id="CHEBI:43474"/>
        <dbReference type="ChEBI" id="CHEBI:58189"/>
    </reaction>
    <physiologicalReaction direction="left-to-right" evidence="7">
        <dbReference type="Rhea" id="RHEA:19670"/>
    </physiologicalReaction>
</comment>
<dbReference type="OrthoDB" id="26136at2759"/>
<dbReference type="GO" id="GO:0009267">
    <property type="term" value="P:cellular response to starvation"/>
    <property type="evidence" value="ECO:0007669"/>
    <property type="project" value="TreeGrafter"/>
</dbReference>
<evidence type="ECO:0000256" key="8">
    <source>
        <dbReference type="SAM" id="MobiDB-lite"/>
    </source>
</evidence>
<evidence type="ECO:0000256" key="3">
    <source>
        <dbReference type="ARBA" id="ARBA00022741"/>
    </source>
</evidence>